<comment type="caution">
    <text evidence="2">The sequence shown here is derived from an EMBL/GenBank/DDBJ whole genome shotgun (WGS) entry which is preliminary data.</text>
</comment>
<reference evidence="2" key="1">
    <citation type="submission" date="2023-04" db="EMBL/GenBank/DDBJ databases">
        <title>Chromosome-level genome of Chaenocephalus aceratus.</title>
        <authorList>
            <person name="Park H."/>
        </authorList>
    </citation>
    <scope>NUCLEOTIDE SEQUENCE</scope>
    <source>
        <strain evidence="2">DE</strain>
        <tissue evidence="2">Muscle</tissue>
    </source>
</reference>
<gene>
    <name evidence="2" type="ORF">KUDE01_029805</name>
</gene>
<organism evidence="2 3">
    <name type="scientific">Dissostichus eleginoides</name>
    <name type="common">Patagonian toothfish</name>
    <name type="synonym">Dissostichus amissus</name>
    <dbReference type="NCBI Taxonomy" id="100907"/>
    <lineage>
        <taxon>Eukaryota</taxon>
        <taxon>Metazoa</taxon>
        <taxon>Chordata</taxon>
        <taxon>Craniata</taxon>
        <taxon>Vertebrata</taxon>
        <taxon>Euteleostomi</taxon>
        <taxon>Actinopterygii</taxon>
        <taxon>Neopterygii</taxon>
        <taxon>Teleostei</taxon>
        <taxon>Neoteleostei</taxon>
        <taxon>Acanthomorphata</taxon>
        <taxon>Eupercaria</taxon>
        <taxon>Perciformes</taxon>
        <taxon>Notothenioidei</taxon>
        <taxon>Nototheniidae</taxon>
        <taxon>Dissostichus</taxon>
    </lineage>
</organism>
<dbReference type="AlphaFoldDB" id="A0AAD9BQ21"/>
<evidence type="ECO:0000313" key="2">
    <source>
        <dbReference type="EMBL" id="KAK1886088.1"/>
    </source>
</evidence>
<accession>A0AAD9BQ21</accession>
<name>A0AAD9BQ21_DISEL</name>
<feature type="signal peptide" evidence="1">
    <location>
        <begin position="1"/>
        <end position="19"/>
    </location>
</feature>
<dbReference type="EMBL" id="JASDAP010000020">
    <property type="protein sequence ID" value="KAK1886088.1"/>
    <property type="molecule type" value="Genomic_DNA"/>
</dbReference>
<keyword evidence="3" id="KW-1185">Reference proteome</keyword>
<dbReference type="Proteomes" id="UP001228049">
    <property type="component" value="Unassembled WGS sequence"/>
</dbReference>
<evidence type="ECO:0000313" key="3">
    <source>
        <dbReference type="Proteomes" id="UP001228049"/>
    </source>
</evidence>
<keyword evidence="1" id="KW-0732">Signal</keyword>
<evidence type="ECO:0000256" key="1">
    <source>
        <dbReference type="SAM" id="SignalP"/>
    </source>
</evidence>
<proteinExistence type="predicted"/>
<protein>
    <submittedName>
        <fullName evidence="2">Ependymin</fullName>
    </submittedName>
</protein>
<sequence length="87" mass="9416">MNFISALSCFGLLLAAAAAQAPKPCVVPHLMSGSFSLMDANGLYMSTGTLSYDAFGQRMRVRNFELVGNQTAFLDQLMLFEQGAECK</sequence>
<feature type="chain" id="PRO_5042218933" evidence="1">
    <location>
        <begin position="20"/>
        <end position="87"/>
    </location>
</feature>